<dbReference type="EMBL" id="MU863876">
    <property type="protein sequence ID" value="KAK4205406.1"/>
    <property type="molecule type" value="Genomic_DNA"/>
</dbReference>
<reference evidence="3" key="2">
    <citation type="submission" date="2023-05" db="EMBL/GenBank/DDBJ databases">
        <authorList>
            <consortium name="Lawrence Berkeley National Laboratory"/>
            <person name="Steindorff A."/>
            <person name="Hensen N."/>
            <person name="Bonometti L."/>
            <person name="Westerberg I."/>
            <person name="Brannstrom I.O."/>
            <person name="Guillou S."/>
            <person name="Cros-Aarteil S."/>
            <person name="Calhoun S."/>
            <person name="Haridas S."/>
            <person name="Kuo A."/>
            <person name="Mondo S."/>
            <person name="Pangilinan J."/>
            <person name="Riley R."/>
            <person name="Labutti K."/>
            <person name="Andreopoulos B."/>
            <person name="Lipzen A."/>
            <person name="Chen C."/>
            <person name="Yanf M."/>
            <person name="Daum C."/>
            <person name="Ng V."/>
            <person name="Clum A."/>
            <person name="Ohm R."/>
            <person name="Martin F."/>
            <person name="Silar P."/>
            <person name="Natvig D."/>
            <person name="Lalanne C."/>
            <person name="Gautier V."/>
            <person name="Ament-Velasquez S.L."/>
            <person name="Kruys A."/>
            <person name="Hutchinson M.I."/>
            <person name="Powell A.J."/>
            <person name="Barry K."/>
            <person name="Miller A.N."/>
            <person name="Grigoriev I.V."/>
            <person name="Debuchy R."/>
            <person name="Gladieux P."/>
            <person name="Thoren M.H."/>
            <person name="Johannesson H."/>
        </authorList>
    </citation>
    <scope>NUCLEOTIDE SEQUENCE</scope>
    <source>
        <strain evidence="3">CBS 315.58</strain>
    </source>
</reference>
<gene>
    <name evidence="3" type="ORF">QBC40DRAFT_320130</name>
</gene>
<feature type="region of interest" description="Disordered" evidence="2">
    <location>
        <begin position="1"/>
        <end position="20"/>
    </location>
</feature>
<dbReference type="Proteomes" id="UP001303160">
    <property type="component" value="Unassembled WGS sequence"/>
</dbReference>
<reference evidence="3" key="1">
    <citation type="journal article" date="2023" name="Mol. Phylogenet. Evol.">
        <title>Genome-scale phylogeny and comparative genomics of the fungal order Sordariales.</title>
        <authorList>
            <person name="Hensen N."/>
            <person name="Bonometti L."/>
            <person name="Westerberg I."/>
            <person name="Brannstrom I.O."/>
            <person name="Guillou S."/>
            <person name="Cros-Aarteil S."/>
            <person name="Calhoun S."/>
            <person name="Haridas S."/>
            <person name="Kuo A."/>
            <person name="Mondo S."/>
            <person name="Pangilinan J."/>
            <person name="Riley R."/>
            <person name="LaButti K."/>
            <person name="Andreopoulos B."/>
            <person name="Lipzen A."/>
            <person name="Chen C."/>
            <person name="Yan M."/>
            <person name="Daum C."/>
            <person name="Ng V."/>
            <person name="Clum A."/>
            <person name="Steindorff A."/>
            <person name="Ohm R.A."/>
            <person name="Martin F."/>
            <person name="Silar P."/>
            <person name="Natvig D.O."/>
            <person name="Lalanne C."/>
            <person name="Gautier V."/>
            <person name="Ament-Velasquez S.L."/>
            <person name="Kruys A."/>
            <person name="Hutchinson M.I."/>
            <person name="Powell A.J."/>
            <person name="Barry K."/>
            <person name="Miller A.N."/>
            <person name="Grigoriev I.V."/>
            <person name="Debuchy R."/>
            <person name="Gladieux P."/>
            <person name="Hiltunen Thoren M."/>
            <person name="Johannesson H."/>
        </authorList>
    </citation>
    <scope>NUCLEOTIDE SEQUENCE</scope>
    <source>
        <strain evidence="3">CBS 315.58</strain>
    </source>
</reference>
<accession>A0AAN6XRV0</accession>
<evidence type="ECO:0000313" key="4">
    <source>
        <dbReference type="Proteomes" id="UP001303160"/>
    </source>
</evidence>
<keyword evidence="1" id="KW-0175">Coiled coil</keyword>
<dbReference type="Gene3D" id="1.10.287.2610">
    <property type="match status" value="1"/>
</dbReference>
<evidence type="ECO:0000256" key="2">
    <source>
        <dbReference type="SAM" id="MobiDB-lite"/>
    </source>
</evidence>
<comment type="caution">
    <text evidence="3">The sequence shown here is derived from an EMBL/GenBank/DDBJ whole genome shotgun (WGS) entry which is preliminary data.</text>
</comment>
<protein>
    <submittedName>
        <fullName evidence="3">Uncharacterized protein</fullName>
    </submittedName>
</protein>
<keyword evidence="4" id="KW-1185">Reference proteome</keyword>
<evidence type="ECO:0000313" key="3">
    <source>
        <dbReference type="EMBL" id="KAK4205406.1"/>
    </source>
</evidence>
<feature type="coiled-coil region" evidence="1">
    <location>
        <begin position="26"/>
        <end position="112"/>
    </location>
</feature>
<dbReference type="AlphaFoldDB" id="A0AAN6XRV0"/>
<name>A0AAN6XRV0_9PEZI</name>
<sequence>MAQHDVFSSISSSDLFPNDESSVNEVARLAREAARAAEEQARIEKEAAEVRNLREKFPVLEAQKSALETRLQAAENGKSQVEAERESLRATVNRITGEKEQVERDRDALRSRVSGGSLDSHNNLHPALHECDVNIYLATRPFTAVDLGNNDGSSPHGVGLNFGFAWQTLRLRKTDANDSKSPWTICKADRDIYLSCNSGGHIHNSHGRRSDYDGKRAQEWYICRSNNISGFIFQSVASGNVLSISDPTGDWGGKPFVNNCPRQWADSEPGQVFGIGVR</sequence>
<evidence type="ECO:0000256" key="1">
    <source>
        <dbReference type="SAM" id="Coils"/>
    </source>
</evidence>
<proteinExistence type="predicted"/>
<organism evidence="3 4">
    <name type="scientific">Triangularia verruculosa</name>
    <dbReference type="NCBI Taxonomy" id="2587418"/>
    <lineage>
        <taxon>Eukaryota</taxon>
        <taxon>Fungi</taxon>
        <taxon>Dikarya</taxon>
        <taxon>Ascomycota</taxon>
        <taxon>Pezizomycotina</taxon>
        <taxon>Sordariomycetes</taxon>
        <taxon>Sordariomycetidae</taxon>
        <taxon>Sordariales</taxon>
        <taxon>Podosporaceae</taxon>
        <taxon>Triangularia</taxon>
    </lineage>
</organism>